<evidence type="ECO:0000313" key="4">
    <source>
        <dbReference type="Proteomes" id="UP001164286"/>
    </source>
</evidence>
<feature type="compositionally biased region" description="Low complexity" evidence="1">
    <location>
        <begin position="109"/>
        <end position="118"/>
    </location>
</feature>
<evidence type="ECO:0000256" key="1">
    <source>
        <dbReference type="SAM" id="MobiDB-lite"/>
    </source>
</evidence>
<accession>A0AA38LTP5</accession>
<keyword evidence="4" id="KW-1185">Reference proteome</keyword>
<proteinExistence type="predicted"/>
<keyword evidence="2" id="KW-0732">Signal</keyword>
<feature type="signal peptide" evidence="2">
    <location>
        <begin position="1"/>
        <end position="18"/>
    </location>
</feature>
<dbReference type="EMBL" id="JAKWFO010000014">
    <property type="protein sequence ID" value="KAI9632806.1"/>
    <property type="molecule type" value="Genomic_DNA"/>
</dbReference>
<sequence length="139" mass="14270">MRLPSVLFALGAASLGMAYQHGEIPSNIAVRASADGGIDFFHEEDRRSLEADILAKRQLTQAEPESDTYPVQADSASGLKPFIPVGGAGGISKAISRAKRQDGAGGAGADTPAPAVDTTSDEPESDTYPVSNDGSGVKP</sequence>
<gene>
    <name evidence="3" type="ORF">MKK02DRAFT_41118</name>
</gene>
<dbReference type="RefSeq" id="XP_052942583.1">
    <property type="nucleotide sequence ID" value="XM_053091444.1"/>
</dbReference>
<comment type="caution">
    <text evidence="3">The sequence shown here is derived from an EMBL/GenBank/DDBJ whole genome shotgun (WGS) entry which is preliminary data.</text>
</comment>
<protein>
    <submittedName>
        <fullName evidence="3">Uncharacterized protein</fullName>
    </submittedName>
</protein>
<evidence type="ECO:0000256" key="2">
    <source>
        <dbReference type="SAM" id="SignalP"/>
    </source>
</evidence>
<reference evidence="3" key="1">
    <citation type="journal article" date="2022" name="G3 (Bethesda)">
        <title>High quality genome of the basidiomycete yeast Dioszegia hungarica PDD-24b-2 isolated from cloud water.</title>
        <authorList>
            <person name="Jarrige D."/>
            <person name="Haridas S."/>
            <person name="Bleykasten-Grosshans C."/>
            <person name="Joly M."/>
            <person name="Nadalig T."/>
            <person name="Sancelme M."/>
            <person name="Vuilleumier S."/>
            <person name="Grigoriev I.V."/>
            <person name="Amato P."/>
            <person name="Bringel F."/>
        </authorList>
    </citation>
    <scope>NUCLEOTIDE SEQUENCE</scope>
    <source>
        <strain evidence="3">PDD-24b-2</strain>
    </source>
</reference>
<dbReference type="AlphaFoldDB" id="A0AA38LTP5"/>
<dbReference type="Proteomes" id="UP001164286">
    <property type="component" value="Unassembled WGS sequence"/>
</dbReference>
<name>A0AA38LTP5_9TREE</name>
<evidence type="ECO:0000313" key="3">
    <source>
        <dbReference type="EMBL" id="KAI9632806.1"/>
    </source>
</evidence>
<feature type="compositionally biased region" description="Polar residues" evidence="1">
    <location>
        <begin position="128"/>
        <end position="139"/>
    </location>
</feature>
<organism evidence="3 4">
    <name type="scientific">Dioszegia hungarica</name>
    <dbReference type="NCBI Taxonomy" id="4972"/>
    <lineage>
        <taxon>Eukaryota</taxon>
        <taxon>Fungi</taxon>
        <taxon>Dikarya</taxon>
        <taxon>Basidiomycota</taxon>
        <taxon>Agaricomycotina</taxon>
        <taxon>Tremellomycetes</taxon>
        <taxon>Tremellales</taxon>
        <taxon>Bulleribasidiaceae</taxon>
        <taxon>Dioszegia</taxon>
    </lineage>
</organism>
<dbReference type="GeneID" id="77730649"/>
<feature type="region of interest" description="Disordered" evidence="1">
    <location>
        <begin position="94"/>
        <end position="139"/>
    </location>
</feature>
<feature type="chain" id="PRO_5041409466" evidence="2">
    <location>
        <begin position="19"/>
        <end position="139"/>
    </location>
</feature>